<dbReference type="Pfam" id="PF01061">
    <property type="entry name" value="ABC2_membrane"/>
    <property type="match status" value="1"/>
</dbReference>
<evidence type="ECO:0000256" key="5">
    <source>
        <dbReference type="ARBA" id="ARBA00023136"/>
    </source>
</evidence>
<feature type="transmembrane region" description="Helical" evidence="6">
    <location>
        <begin position="34"/>
        <end position="55"/>
    </location>
</feature>
<feature type="domain" description="ABC-2 type transporter transmembrane" evidence="7">
    <location>
        <begin position="16"/>
        <end position="122"/>
    </location>
</feature>
<evidence type="ECO:0000313" key="8">
    <source>
        <dbReference type="EMBL" id="RZB39768.1"/>
    </source>
</evidence>
<proteinExistence type="predicted"/>
<evidence type="ECO:0000256" key="3">
    <source>
        <dbReference type="ARBA" id="ARBA00022692"/>
    </source>
</evidence>
<evidence type="ECO:0000313" key="9">
    <source>
        <dbReference type="Proteomes" id="UP000292052"/>
    </source>
</evidence>
<keyword evidence="9" id="KW-1185">Reference proteome</keyword>
<evidence type="ECO:0000259" key="7">
    <source>
        <dbReference type="Pfam" id="PF01061"/>
    </source>
</evidence>
<accession>A0A482V9C3</accession>
<dbReference type="OrthoDB" id="66620at2759"/>
<dbReference type="InterPro" id="IPR013525">
    <property type="entry name" value="ABC2_TM"/>
</dbReference>
<keyword evidence="5 6" id="KW-0472">Membrane</keyword>
<dbReference type="PANTHER" id="PTHR48041:SF105">
    <property type="entry name" value="FI02074P"/>
    <property type="match status" value="1"/>
</dbReference>
<evidence type="ECO:0000256" key="4">
    <source>
        <dbReference type="ARBA" id="ARBA00022989"/>
    </source>
</evidence>
<comment type="subcellular location">
    <subcellularLocation>
        <location evidence="1">Membrane</location>
        <topology evidence="1">Multi-pass membrane protein</topology>
    </subcellularLocation>
</comment>
<name>A0A482V9C3_ASBVE</name>
<dbReference type="GO" id="GO:0005886">
    <property type="term" value="C:plasma membrane"/>
    <property type="evidence" value="ECO:0007669"/>
    <property type="project" value="TreeGrafter"/>
</dbReference>
<gene>
    <name evidence="8" type="ORF">BDFB_014882</name>
</gene>
<feature type="transmembrane region" description="Helical" evidence="6">
    <location>
        <begin position="67"/>
        <end position="90"/>
    </location>
</feature>
<feature type="non-terminal residue" evidence="8">
    <location>
        <position position="123"/>
    </location>
</feature>
<dbReference type="Proteomes" id="UP000292052">
    <property type="component" value="Unassembled WGS sequence"/>
</dbReference>
<keyword evidence="3 6" id="KW-0812">Transmembrane</keyword>
<dbReference type="GO" id="GO:0140359">
    <property type="term" value="F:ABC-type transporter activity"/>
    <property type="evidence" value="ECO:0007669"/>
    <property type="project" value="InterPro"/>
</dbReference>
<reference evidence="8 9" key="1">
    <citation type="submission" date="2017-03" db="EMBL/GenBank/DDBJ databases">
        <title>Genome of the blue death feigning beetle - Asbolus verrucosus.</title>
        <authorList>
            <person name="Rider S.D."/>
        </authorList>
    </citation>
    <scope>NUCLEOTIDE SEQUENCE [LARGE SCALE GENOMIC DNA]</scope>
    <source>
        <strain evidence="8">Butters</strain>
        <tissue evidence="8">Head and leg muscle</tissue>
    </source>
</reference>
<keyword evidence="2" id="KW-0813">Transport</keyword>
<protein>
    <recommendedName>
        <fullName evidence="7">ABC-2 type transporter transmembrane domain-containing protein</fullName>
    </recommendedName>
</protein>
<dbReference type="AlphaFoldDB" id="A0A482V9C3"/>
<comment type="caution">
    <text evidence="8">The sequence shown here is derived from an EMBL/GenBank/DDBJ whole genome shotgun (WGS) entry which is preliminary data.</text>
</comment>
<evidence type="ECO:0000256" key="2">
    <source>
        <dbReference type="ARBA" id="ARBA00022448"/>
    </source>
</evidence>
<keyword evidence="4 6" id="KW-1133">Transmembrane helix</keyword>
<dbReference type="PANTHER" id="PTHR48041">
    <property type="entry name" value="ABC TRANSPORTER G FAMILY MEMBER 28"/>
    <property type="match status" value="1"/>
</dbReference>
<sequence length="123" mass="14469">MTIQENDLSSSSPFHHQFFLLLSRMMLQLRRNRTGLYIQFFHHLLSGFMVSGIFVSIGNDATQILPLLKFCTCCVVFCTFTYIMIPILLFPLEVKVLQMEYFNRWYSFKAYYFALTVSTLPLL</sequence>
<evidence type="ECO:0000256" key="1">
    <source>
        <dbReference type="ARBA" id="ARBA00004141"/>
    </source>
</evidence>
<evidence type="ECO:0000256" key="6">
    <source>
        <dbReference type="SAM" id="Phobius"/>
    </source>
</evidence>
<dbReference type="InterPro" id="IPR050352">
    <property type="entry name" value="ABCG_transporters"/>
</dbReference>
<dbReference type="EMBL" id="QDEB01125299">
    <property type="protein sequence ID" value="RZB39768.1"/>
    <property type="molecule type" value="Genomic_DNA"/>
</dbReference>
<organism evidence="8 9">
    <name type="scientific">Asbolus verrucosus</name>
    <name type="common">Desert ironclad beetle</name>
    <dbReference type="NCBI Taxonomy" id="1661398"/>
    <lineage>
        <taxon>Eukaryota</taxon>
        <taxon>Metazoa</taxon>
        <taxon>Ecdysozoa</taxon>
        <taxon>Arthropoda</taxon>
        <taxon>Hexapoda</taxon>
        <taxon>Insecta</taxon>
        <taxon>Pterygota</taxon>
        <taxon>Neoptera</taxon>
        <taxon>Endopterygota</taxon>
        <taxon>Coleoptera</taxon>
        <taxon>Polyphaga</taxon>
        <taxon>Cucujiformia</taxon>
        <taxon>Tenebrionidae</taxon>
        <taxon>Pimeliinae</taxon>
        <taxon>Asbolus</taxon>
    </lineage>
</organism>